<dbReference type="InterPro" id="IPR009734">
    <property type="entry name" value="Myoviridae_GpU"/>
</dbReference>
<evidence type="ECO:0000313" key="2">
    <source>
        <dbReference type="Proteomes" id="UP000285123"/>
    </source>
</evidence>
<dbReference type="RefSeq" id="WP_184947628.1">
    <property type="nucleotide sequence ID" value="NZ_AYKF01000088.1"/>
</dbReference>
<name>A0A423PRP6_9GAMM</name>
<comment type="caution">
    <text evidence="1">The sequence shown here is derived from an EMBL/GenBank/DDBJ whole genome shotgun (WGS) entry which is preliminary data.</text>
</comment>
<gene>
    <name evidence="1" type="ORF">SAHL_10890</name>
</gene>
<dbReference type="EMBL" id="AYKF01000088">
    <property type="protein sequence ID" value="ROO28286.1"/>
    <property type="molecule type" value="Genomic_DNA"/>
</dbReference>
<dbReference type="AlphaFoldDB" id="A0A423PRP6"/>
<feature type="non-terminal residue" evidence="1">
    <location>
        <position position="111"/>
    </location>
</feature>
<proteinExistence type="predicted"/>
<sequence length="111" mass="12401">MADIITDLRRGARRVTDTGLGPLATQMPTRERVMMMLGQFMFSVASAAPQQVGRRARYRWPAQHVIGRRPVLQHTGPGEESFTLPGRIYPHYKGGLRQLDAMRELAGLGDV</sequence>
<accession>A0A423PRP6</accession>
<dbReference type="Pfam" id="PF06995">
    <property type="entry name" value="Phage_P2_GpU"/>
    <property type="match status" value="1"/>
</dbReference>
<evidence type="ECO:0000313" key="1">
    <source>
        <dbReference type="EMBL" id="ROO28286.1"/>
    </source>
</evidence>
<protein>
    <submittedName>
        <fullName evidence="1">Tail protein</fullName>
    </submittedName>
</protein>
<organism evidence="1 2">
    <name type="scientific">Salinisphaera orenii YIM 95161</name>
    <dbReference type="NCBI Taxonomy" id="1051139"/>
    <lineage>
        <taxon>Bacteria</taxon>
        <taxon>Pseudomonadati</taxon>
        <taxon>Pseudomonadota</taxon>
        <taxon>Gammaproteobacteria</taxon>
        <taxon>Salinisphaerales</taxon>
        <taxon>Salinisphaeraceae</taxon>
        <taxon>Salinisphaera</taxon>
    </lineage>
</organism>
<reference evidence="1 2" key="1">
    <citation type="submission" date="2013-10" db="EMBL/GenBank/DDBJ databases">
        <title>Salinisphaera halophila YIM 95161 Genome Sequencing.</title>
        <authorList>
            <person name="Lai Q."/>
            <person name="Li C."/>
            <person name="Shao Z."/>
        </authorList>
    </citation>
    <scope>NUCLEOTIDE SEQUENCE [LARGE SCALE GENOMIC DNA]</scope>
    <source>
        <strain evidence="1 2">YIM 95161</strain>
    </source>
</reference>
<dbReference type="Proteomes" id="UP000285123">
    <property type="component" value="Unassembled WGS sequence"/>
</dbReference>